<sequence length="929" mass="97333">MTAPAMQKNAAKAVAWLKAHVADSAHLAMDSRQIGAGDVFFACKGLSADGRQHAAAAVSAGAAAIVAHAPLDDDAGVPVLVLPELAACLGEIADQWYRQPSKDLTVIAVTGTNGKTSTVQWLASALNQENVACGTVGTLGVTLPDGTNLGGALTTPDVLGLHRGLAALRDAGAGVAAIEASSIGIEQGRLSGVRIAFAGFTNLTRDHLDYHLTLEAYREAKLALFRFPGLRGAVVNLDDDTGAMIHAQAVDAFPILGYTVEGREQASIIASELQVSSRGQVFQLSLPDGAAQLVTPMQGAHNVSNLLLVAGLLHLLGWPLQRVARSLARLQPVPGRLQVVDAPFSSGSDPLVVVDYAHTPDALERALLALRETAGAGGGRLICMFGCGGDRDAGKRPLMGAVAARLADRVIVTSDNARFEDPRDIIDQILAGMPQQRPDVIVERAQAILHAVWQARAGDVVLLAGKGHETYQEVRGVRAPFDDREWARAALAWKQAGGVSTDSRSIGPGQIFVALRGESFDGHDYLAQVGEAGALAAVVERRDADAPLPQLALGDTRKALIHLASAWRGQFDIPVIAVTGSNGKTTTKEMIASILRAWVGEDAVLATQGNLNNDIGVPLTVLRLRESHRAAVIEQGMNHPGEIAVLANIAKATVALVNNAQREHQEFMSSVQAVAQENGAVLTALPADGVAVYPGDDAYSRLWGALADGRPRVRFGLRGDLEVHASGIAASADGSAFDLNTPEGRRRIVLPAAGEHNVRNALAAAACAIAAGATLDAVVEGLQAFRPVKGRLQHIRLGDFSLIDDTYNANPDSVRAAIDVLAGLQGETRLVLGDMGEVGDESDAVHAEVGRYASERGVGSLFTLGKAATHAAEAFGAGARAFADREALIQALLEQAPAHILVKGSRFMRMEHVVHALCTHGSKTEIEGT</sequence>
<dbReference type="GO" id="GO:0005524">
    <property type="term" value="F:ATP binding"/>
    <property type="evidence" value="ECO:0007669"/>
    <property type="project" value="UniProtKB-UniRule"/>
</dbReference>
<keyword evidence="8" id="KW-0547">Nucleotide-binding</keyword>
<dbReference type="RefSeq" id="WP_132477248.1">
    <property type="nucleotide sequence ID" value="NZ_JBHRVM010000001.1"/>
</dbReference>
<feature type="domain" description="Mur ligase C-terminal" evidence="12">
    <location>
        <begin position="335"/>
        <end position="467"/>
    </location>
</feature>
<dbReference type="InterPro" id="IPR036615">
    <property type="entry name" value="Mur_ligase_C_dom_sf"/>
</dbReference>
<evidence type="ECO:0000256" key="7">
    <source>
        <dbReference type="HAMAP-Rule" id="MF_00208"/>
    </source>
</evidence>
<dbReference type="GO" id="GO:0008360">
    <property type="term" value="P:regulation of cell shape"/>
    <property type="evidence" value="ECO:0007669"/>
    <property type="project" value="UniProtKB-KW"/>
</dbReference>
<evidence type="ECO:0000256" key="8">
    <source>
        <dbReference type="HAMAP-Rule" id="MF_02019"/>
    </source>
</evidence>
<dbReference type="Gene3D" id="3.40.1390.10">
    <property type="entry name" value="MurE/MurF, N-terminal domain"/>
    <property type="match status" value="2"/>
</dbReference>
<dbReference type="InterPro" id="IPR036565">
    <property type="entry name" value="Mur-like_cat_sf"/>
</dbReference>
<dbReference type="GO" id="GO:0009252">
    <property type="term" value="P:peptidoglycan biosynthetic process"/>
    <property type="evidence" value="ECO:0007669"/>
    <property type="project" value="UniProtKB-UniRule"/>
</dbReference>
<feature type="domain" description="Mur ligase N-terminal catalytic" evidence="11">
    <location>
        <begin position="27"/>
        <end position="97"/>
    </location>
</feature>
<feature type="domain" description="Mur ligase N-terminal catalytic" evidence="11">
    <location>
        <begin position="498"/>
        <end position="560"/>
    </location>
</feature>
<evidence type="ECO:0000256" key="5">
    <source>
        <dbReference type="ARBA" id="ARBA00023306"/>
    </source>
</evidence>
<dbReference type="InterPro" id="IPR013221">
    <property type="entry name" value="Mur_ligase_cen"/>
</dbReference>
<evidence type="ECO:0000256" key="1">
    <source>
        <dbReference type="ARBA" id="ARBA00005898"/>
    </source>
</evidence>
<evidence type="ECO:0000256" key="6">
    <source>
        <dbReference type="ARBA" id="ARBA00023316"/>
    </source>
</evidence>
<keyword evidence="5 8" id="KW-0131">Cell cycle</keyword>
<evidence type="ECO:0000259" key="12">
    <source>
        <dbReference type="Pfam" id="PF02875"/>
    </source>
</evidence>
<evidence type="ECO:0000259" key="11">
    <source>
        <dbReference type="Pfam" id="PF01225"/>
    </source>
</evidence>
<reference evidence="14 15" key="1">
    <citation type="submission" date="2019-03" db="EMBL/GenBank/DDBJ databases">
        <title>Genomic Encyclopedia of Type Strains, Phase IV (KMG-IV): sequencing the most valuable type-strain genomes for metagenomic binning, comparative biology and taxonomic classification.</title>
        <authorList>
            <person name="Goeker M."/>
        </authorList>
    </citation>
    <scope>NUCLEOTIDE SEQUENCE [LARGE SCALE GENOMIC DNA]</scope>
    <source>
        <strain evidence="14 15">DSM 100048</strain>
    </source>
</reference>
<comment type="function">
    <text evidence="7">Catalyzes the addition of an amino acid to the nucleotide precursor UDP-N-acetylmuramoyl-L-alanyl-D-glutamate (UMAG) in the biosynthesis of bacterial cell-wall peptidoglycan.</text>
</comment>
<evidence type="ECO:0000256" key="10">
    <source>
        <dbReference type="RuleBase" id="RU004136"/>
    </source>
</evidence>
<dbReference type="SUPFAM" id="SSF53623">
    <property type="entry name" value="MurD-like peptide ligases, catalytic domain"/>
    <property type="match status" value="2"/>
</dbReference>
<dbReference type="GO" id="GO:0000287">
    <property type="term" value="F:magnesium ion binding"/>
    <property type="evidence" value="ECO:0007669"/>
    <property type="project" value="UniProtKB-UniRule"/>
</dbReference>
<evidence type="ECO:0000256" key="9">
    <source>
        <dbReference type="RuleBase" id="RU004135"/>
    </source>
</evidence>
<dbReference type="InterPro" id="IPR000713">
    <property type="entry name" value="Mur_ligase_N"/>
</dbReference>
<keyword evidence="6 8" id="KW-0961">Cell wall biogenesis/degradation</keyword>
<comment type="caution">
    <text evidence="7">Lacks conserved residue(s) required for the propagation of feature annotation.</text>
</comment>
<dbReference type="NCBIfam" id="TIGR01085">
    <property type="entry name" value="murE"/>
    <property type="match status" value="1"/>
</dbReference>
<feature type="modified residue" description="N6-carboxylysine" evidence="7">
    <location>
        <position position="221"/>
    </location>
</feature>
<comment type="similarity">
    <text evidence="1 7">Belongs to the MurCDEF family. MurE subfamily.</text>
</comment>
<feature type="binding site" evidence="7">
    <location>
        <position position="189"/>
    </location>
    <ligand>
        <name>UDP-N-acetyl-alpha-D-muramoyl-L-alanyl-D-glutamate</name>
        <dbReference type="ChEBI" id="CHEBI:83900"/>
    </ligand>
</feature>
<feature type="binding site" evidence="7">
    <location>
        <position position="31"/>
    </location>
    <ligand>
        <name>UDP-N-acetyl-alpha-D-muramoyl-L-alanyl-D-glutamate</name>
        <dbReference type="ChEBI" id="CHEBI:83900"/>
    </ligand>
</feature>
<proteinExistence type="inferred from homology"/>
<dbReference type="EMBL" id="SMBX01000006">
    <property type="protein sequence ID" value="TCU97142.1"/>
    <property type="molecule type" value="Genomic_DNA"/>
</dbReference>
<evidence type="ECO:0000259" key="13">
    <source>
        <dbReference type="Pfam" id="PF08245"/>
    </source>
</evidence>
<dbReference type="InterPro" id="IPR035911">
    <property type="entry name" value="MurE/MurF_N"/>
</dbReference>
<dbReference type="InterPro" id="IPR005863">
    <property type="entry name" value="UDP-N-AcMur_synth"/>
</dbReference>
<dbReference type="NCBIfam" id="NF008896">
    <property type="entry name" value="PRK11929.1"/>
    <property type="match status" value="1"/>
</dbReference>
<dbReference type="InterPro" id="IPR005761">
    <property type="entry name" value="UDP-N-AcMur-Glu-dNH2Pim_ligase"/>
</dbReference>
<dbReference type="Pfam" id="PF01225">
    <property type="entry name" value="Mur_ligase"/>
    <property type="match status" value="2"/>
</dbReference>
<accession>A0A4R3V0Y3</accession>
<dbReference type="OrthoDB" id="9800958at2"/>
<dbReference type="SUPFAM" id="SSF53244">
    <property type="entry name" value="MurD-like peptide ligases, peptide-binding domain"/>
    <property type="match status" value="2"/>
</dbReference>
<evidence type="ECO:0000256" key="3">
    <source>
        <dbReference type="ARBA" id="ARBA00022960"/>
    </source>
</evidence>
<keyword evidence="8" id="KW-0963">Cytoplasm</keyword>
<organism evidence="14 15">
    <name type="scientific">Paracandidimonas soli</name>
    <dbReference type="NCBI Taxonomy" id="1917182"/>
    <lineage>
        <taxon>Bacteria</taxon>
        <taxon>Pseudomonadati</taxon>
        <taxon>Pseudomonadota</taxon>
        <taxon>Betaproteobacteria</taxon>
        <taxon>Burkholderiales</taxon>
        <taxon>Alcaligenaceae</taxon>
        <taxon>Paracandidimonas</taxon>
    </lineage>
</organism>
<dbReference type="GO" id="GO:0047480">
    <property type="term" value="F:UDP-N-acetylmuramoyl-tripeptide-D-alanyl-D-alanine ligase activity"/>
    <property type="evidence" value="ECO:0007669"/>
    <property type="project" value="UniProtKB-UniRule"/>
</dbReference>
<feature type="binding site" evidence="7">
    <location>
        <position position="187"/>
    </location>
    <ligand>
        <name>UDP-N-acetyl-alpha-D-muramoyl-L-alanyl-D-glutamate</name>
        <dbReference type="ChEBI" id="CHEBI:83900"/>
    </ligand>
</feature>
<comment type="cofactor">
    <cofactor evidence="7">
        <name>Mg(2+)</name>
        <dbReference type="ChEBI" id="CHEBI:18420"/>
    </cofactor>
</comment>
<keyword evidence="2 8" id="KW-0132">Cell division</keyword>
<feature type="domain" description="Mur ligase central" evidence="13">
    <location>
        <begin position="109"/>
        <end position="312"/>
    </location>
</feature>
<evidence type="ECO:0000256" key="2">
    <source>
        <dbReference type="ARBA" id="ARBA00022618"/>
    </source>
</evidence>
<feature type="binding site" evidence="7">
    <location>
        <begin position="154"/>
        <end position="155"/>
    </location>
    <ligand>
        <name>UDP-N-acetyl-alpha-D-muramoyl-L-alanyl-D-glutamate</name>
        <dbReference type="ChEBI" id="CHEBI:83900"/>
    </ligand>
</feature>
<dbReference type="PANTHER" id="PTHR23135">
    <property type="entry name" value="MUR LIGASE FAMILY MEMBER"/>
    <property type="match status" value="1"/>
</dbReference>
<keyword evidence="8 14" id="KW-0436">Ligase</keyword>
<name>A0A4R3V0Y3_9BURK</name>
<dbReference type="NCBIfam" id="TIGR01143">
    <property type="entry name" value="murF"/>
    <property type="match status" value="1"/>
</dbReference>
<dbReference type="GO" id="GO:0005737">
    <property type="term" value="C:cytoplasm"/>
    <property type="evidence" value="ECO:0007669"/>
    <property type="project" value="UniProtKB-SubCell"/>
</dbReference>
<evidence type="ECO:0000313" key="14">
    <source>
        <dbReference type="EMBL" id="TCU97142.1"/>
    </source>
</evidence>
<dbReference type="Gene3D" id="3.40.1190.10">
    <property type="entry name" value="Mur-like, catalytic domain"/>
    <property type="match status" value="2"/>
</dbReference>
<feature type="domain" description="Mur ligase C-terminal" evidence="12">
    <location>
        <begin position="790"/>
        <end position="906"/>
    </location>
</feature>
<comment type="similarity">
    <text evidence="8">Belongs to the MurCDEF family. MurF subfamily.</text>
</comment>
<feature type="binding site" evidence="8">
    <location>
        <begin position="580"/>
        <end position="586"/>
    </location>
    <ligand>
        <name>ATP</name>
        <dbReference type="ChEBI" id="CHEBI:30616"/>
    </ligand>
</feature>
<feature type="binding site" evidence="7">
    <location>
        <begin position="111"/>
        <end position="117"/>
    </location>
    <ligand>
        <name>ATP</name>
        <dbReference type="ChEBI" id="CHEBI:30616"/>
    </ligand>
</feature>
<dbReference type="UniPathway" id="UPA00219"/>
<dbReference type="EC" id="6.3.2.10" evidence="8"/>
<evidence type="ECO:0000313" key="15">
    <source>
        <dbReference type="Proteomes" id="UP000294692"/>
    </source>
</evidence>
<dbReference type="Gene3D" id="3.90.190.20">
    <property type="entry name" value="Mur ligase, C-terminal domain"/>
    <property type="match status" value="2"/>
</dbReference>
<comment type="subcellular location">
    <subcellularLocation>
        <location evidence="8 9">Cytoplasm</location>
    </subcellularLocation>
</comment>
<dbReference type="Pfam" id="PF02875">
    <property type="entry name" value="Mur_ligase_C"/>
    <property type="match status" value="2"/>
</dbReference>
<dbReference type="GO" id="GO:0051301">
    <property type="term" value="P:cell division"/>
    <property type="evidence" value="ECO:0007669"/>
    <property type="project" value="UniProtKB-KW"/>
</dbReference>
<dbReference type="PANTHER" id="PTHR23135:SF4">
    <property type="entry name" value="UDP-N-ACETYLMURAMOYL-L-ALANYL-D-GLUTAMATE--2,6-DIAMINOPIMELATE LIGASE MURE HOMOLOG, CHLOROPLASTIC"/>
    <property type="match status" value="1"/>
</dbReference>
<dbReference type="Proteomes" id="UP000294692">
    <property type="component" value="Unassembled WGS sequence"/>
</dbReference>
<dbReference type="HAMAP" id="MF_02019">
    <property type="entry name" value="MurF"/>
    <property type="match status" value="1"/>
</dbReference>
<keyword evidence="7" id="KW-0460">Magnesium</keyword>
<evidence type="ECO:0000256" key="4">
    <source>
        <dbReference type="ARBA" id="ARBA00022984"/>
    </source>
</evidence>
<dbReference type="HAMAP" id="MF_00208">
    <property type="entry name" value="MurE"/>
    <property type="match status" value="1"/>
</dbReference>
<dbReference type="Pfam" id="PF08245">
    <property type="entry name" value="Mur_ligase_M"/>
    <property type="match status" value="2"/>
</dbReference>
<comment type="caution">
    <text evidence="14">The sequence shown here is derived from an EMBL/GenBank/DDBJ whole genome shotgun (WGS) entry which is preliminary data.</text>
</comment>
<gene>
    <name evidence="8" type="primary">murF</name>
    <name evidence="7" type="synonym">murE</name>
    <name evidence="14" type="ORF">EV686_10621</name>
</gene>
<comment type="PTM">
    <text evidence="7">Carboxylation is probably crucial for Mg(2+) binding and, consequently, for the gamma-phosphate positioning of ATP.</text>
</comment>
<keyword evidence="8" id="KW-0067">ATP-binding</keyword>
<dbReference type="SUPFAM" id="SSF63418">
    <property type="entry name" value="MurE/MurF N-terminal domain"/>
    <property type="match status" value="2"/>
</dbReference>
<dbReference type="AlphaFoldDB" id="A0A4R3V0Y3"/>
<keyword evidence="15" id="KW-1185">Reference proteome</keyword>
<comment type="pathway">
    <text evidence="8 9">Cell wall biogenesis; peptidoglycan biosynthesis.</text>
</comment>
<dbReference type="GO" id="GO:0071555">
    <property type="term" value="P:cell wall organization"/>
    <property type="evidence" value="ECO:0007669"/>
    <property type="project" value="UniProtKB-KW"/>
</dbReference>
<keyword evidence="3 8" id="KW-0133">Cell shape</keyword>
<dbReference type="InterPro" id="IPR004101">
    <property type="entry name" value="Mur_ligase_C"/>
</dbReference>
<comment type="catalytic activity">
    <reaction evidence="8 10">
        <text>D-alanyl-D-alanine + UDP-N-acetyl-alpha-D-muramoyl-L-alanyl-gamma-D-glutamyl-meso-2,6-diaminopimelate + ATP = UDP-N-acetyl-alpha-D-muramoyl-L-alanyl-gamma-D-glutamyl-meso-2,6-diaminopimeloyl-D-alanyl-D-alanine + ADP + phosphate + H(+)</text>
        <dbReference type="Rhea" id="RHEA:28374"/>
        <dbReference type="ChEBI" id="CHEBI:15378"/>
        <dbReference type="ChEBI" id="CHEBI:30616"/>
        <dbReference type="ChEBI" id="CHEBI:43474"/>
        <dbReference type="ChEBI" id="CHEBI:57822"/>
        <dbReference type="ChEBI" id="CHEBI:61386"/>
        <dbReference type="ChEBI" id="CHEBI:83905"/>
        <dbReference type="ChEBI" id="CHEBI:456216"/>
        <dbReference type="EC" id="6.3.2.10"/>
    </reaction>
</comment>
<feature type="binding site" evidence="7">
    <location>
        <position position="181"/>
    </location>
    <ligand>
        <name>UDP-N-acetyl-alpha-D-muramoyl-L-alanyl-D-glutamate</name>
        <dbReference type="ChEBI" id="CHEBI:83900"/>
    </ligand>
</feature>
<feature type="domain" description="Mur ligase central" evidence="13">
    <location>
        <begin position="578"/>
        <end position="768"/>
    </location>
</feature>
<dbReference type="EC" id="6.3.2.-" evidence="7"/>
<dbReference type="GO" id="GO:0008766">
    <property type="term" value="F:UDP-N-acetylmuramoylalanyl-D-glutamyl-2,6-diaminopimelate-D-alanyl-D-alanine ligase activity"/>
    <property type="evidence" value="ECO:0007669"/>
    <property type="project" value="RHEA"/>
</dbReference>
<dbReference type="NCBIfam" id="NF001126">
    <property type="entry name" value="PRK00139.1-4"/>
    <property type="match status" value="1"/>
</dbReference>
<protein>
    <recommendedName>
        <fullName evidence="7 8">Multifunctional fusion protein</fullName>
    </recommendedName>
    <domain>
        <recommendedName>
            <fullName evidence="7">UDP-N-acetylmuramyl-tripeptide synthetase</fullName>
            <ecNumber evidence="7">6.3.2.-</ecNumber>
        </recommendedName>
        <alternativeName>
            <fullName evidence="7">UDP-MurNAc-tripeptide synthetase</fullName>
        </alternativeName>
    </domain>
    <domain>
        <recommendedName>
            <fullName evidence="8">UDP-N-acetylmuramoyl-tripeptide--D-alanyl-D-alanine ligase</fullName>
            <ecNumber evidence="8">6.3.2.10</ecNumber>
        </recommendedName>
        <alternativeName>
            <fullName evidence="8">D-alanyl-D-alanine-adding enzyme</fullName>
        </alternativeName>
    </domain>
</protein>
<keyword evidence="4 8" id="KW-0573">Peptidoglycan synthesis</keyword>
<comment type="function">
    <text evidence="8 10">Involved in cell wall formation. Catalyzes the final step in the synthesis of UDP-N-acetylmuramoyl-pentapeptide, the precursor of murein.</text>
</comment>